<dbReference type="Gene3D" id="3.30.160.140">
    <property type="entry name" value="Shew3726-like"/>
    <property type="match status" value="1"/>
</dbReference>
<dbReference type="AlphaFoldDB" id="A0AAJ5BIA8"/>
<comment type="caution">
    <text evidence="1">The sequence shown here is derived from an EMBL/GenBank/DDBJ whole genome shotgun (WGS) entry which is preliminary data.</text>
</comment>
<dbReference type="EMBL" id="FOLW01000011">
    <property type="protein sequence ID" value="SFD27047.1"/>
    <property type="molecule type" value="Genomic_DNA"/>
</dbReference>
<dbReference type="InterPro" id="IPR036692">
    <property type="entry name" value="Shew3726-like_sf"/>
</dbReference>
<protein>
    <recommendedName>
        <fullName evidence="3">DUF1488 domain-containing protein</fullName>
    </recommendedName>
</protein>
<name>A0AAJ5BIA8_9GAMM</name>
<dbReference type="Pfam" id="PF07369">
    <property type="entry name" value="DUF1488"/>
    <property type="match status" value="1"/>
</dbReference>
<organism evidence="1 2">
    <name type="scientific">Pragia fontium DSM 5563 = ATCC 49100</name>
    <dbReference type="NCBI Taxonomy" id="1122977"/>
    <lineage>
        <taxon>Bacteria</taxon>
        <taxon>Pseudomonadati</taxon>
        <taxon>Pseudomonadota</taxon>
        <taxon>Gammaproteobacteria</taxon>
        <taxon>Enterobacterales</taxon>
        <taxon>Budviciaceae</taxon>
        <taxon>Pragia</taxon>
    </lineage>
</organism>
<accession>A0AAJ5BIA8</accession>
<sequence length="85" mass="9881">MNQAIIFTDREEWDPIRHGVVCMAQVNGFQIYCCVAAQTLSDRYGSAAEPEQYIALFRQHRWDLEDELEQAILDEAFEDDGWVVI</sequence>
<reference evidence="1 2" key="1">
    <citation type="submission" date="2016-10" db="EMBL/GenBank/DDBJ databases">
        <authorList>
            <person name="Varghese N."/>
            <person name="Submissions S."/>
        </authorList>
    </citation>
    <scope>NUCLEOTIDE SEQUENCE [LARGE SCALE GENOMIC DNA]</scope>
    <source>
        <strain evidence="1 2">DSM 5563</strain>
    </source>
</reference>
<evidence type="ECO:0000313" key="1">
    <source>
        <dbReference type="EMBL" id="SFD27047.1"/>
    </source>
</evidence>
<evidence type="ECO:0000313" key="2">
    <source>
        <dbReference type="Proteomes" id="UP000226420"/>
    </source>
</evidence>
<dbReference type="RefSeq" id="WP_047779727.1">
    <property type="nucleotide sequence ID" value="NZ_FOLW01000011.1"/>
</dbReference>
<dbReference type="Proteomes" id="UP000226420">
    <property type="component" value="Unassembled WGS sequence"/>
</dbReference>
<gene>
    <name evidence="1" type="ORF">SAMN02745723_111113</name>
</gene>
<evidence type="ECO:0008006" key="3">
    <source>
        <dbReference type="Google" id="ProtNLM"/>
    </source>
</evidence>
<dbReference type="SUPFAM" id="SSF160272">
    <property type="entry name" value="Shew3726-like"/>
    <property type="match status" value="1"/>
</dbReference>
<dbReference type="InterPro" id="IPR009962">
    <property type="entry name" value="DUF1488"/>
</dbReference>
<proteinExistence type="predicted"/>